<protein>
    <submittedName>
        <fullName evidence="1">Uncharacterized protein</fullName>
    </submittedName>
</protein>
<dbReference type="EnsemblPlants" id="AVESA.00010b.r2.5DG0980420.2">
    <property type="protein sequence ID" value="AVESA.00010b.r2.5DG0980420.2.CDS"/>
    <property type="gene ID" value="AVESA.00010b.r2.5DG0980420"/>
</dbReference>
<evidence type="ECO:0000313" key="2">
    <source>
        <dbReference type="Proteomes" id="UP001732700"/>
    </source>
</evidence>
<name>A0ACD5YCK7_AVESA</name>
<reference evidence="1" key="2">
    <citation type="submission" date="2025-09" db="UniProtKB">
        <authorList>
            <consortium name="EnsemblPlants"/>
        </authorList>
    </citation>
    <scope>IDENTIFICATION</scope>
</reference>
<proteinExistence type="predicted"/>
<organism evidence="1 2">
    <name type="scientific">Avena sativa</name>
    <name type="common">Oat</name>
    <dbReference type="NCBI Taxonomy" id="4498"/>
    <lineage>
        <taxon>Eukaryota</taxon>
        <taxon>Viridiplantae</taxon>
        <taxon>Streptophyta</taxon>
        <taxon>Embryophyta</taxon>
        <taxon>Tracheophyta</taxon>
        <taxon>Spermatophyta</taxon>
        <taxon>Magnoliopsida</taxon>
        <taxon>Liliopsida</taxon>
        <taxon>Poales</taxon>
        <taxon>Poaceae</taxon>
        <taxon>BOP clade</taxon>
        <taxon>Pooideae</taxon>
        <taxon>Poodae</taxon>
        <taxon>Poeae</taxon>
        <taxon>Poeae Chloroplast Group 1 (Aveneae type)</taxon>
        <taxon>Aveninae</taxon>
        <taxon>Avena</taxon>
    </lineage>
</organism>
<reference evidence="1" key="1">
    <citation type="submission" date="2021-05" db="EMBL/GenBank/DDBJ databases">
        <authorList>
            <person name="Scholz U."/>
            <person name="Mascher M."/>
            <person name="Fiebig A."/>
        </authorList>
    </citation>
    <scope>NUCLEOTIDE SEQUENCE [LARGE SCALE GENOMIC DNA]</scope>
</reference>
<evidence type="ECO:0000313" key="1">
    <source>
        <dbReference type="EnsemblPlants" id="AVESA.00010b.r2.5DG0980420.2.CDS"/>
    </source>
</evidence>
<dbReference type="Proteomes" id="UP001732700">
    <property type="component" value="Chromosome 5D"/>
</dbReference>
<keyword evidence="2" id="KW-1185">Reference proteome</keyword>
<accession>A0ACD5YCK7</accession>
<sequence>MSGGRRVVPRMTTTRLLSLTRQVHAPLGFFRRVRCVRRSQSVPGNLGLAWIVRTKIIPNSNENSGRKQFCANYHPIYFPRYHGNEPDQPPVSASLCKHCRAPAFAVTGNATSSGRGGGGLREKARAVGRLVGSGSRRPQGEARYSPGHVPGAAFDPFDFDADPPPLVLTPEQARLCKEALAHFEPKSKQPNVLSDEFQSLQDTRTIYSELMKMSSAARDATNREKNRYIDVLPFDDTRVQLKSSTTSQISGNDYINASFIKATEDNRVARFISTQGPLVKTFNDFWEMVSENQCPVIVMLTHFDSIKCDEYLPLENGEGTYGKYNVKIGKTKRDNHQLLLRDVKVQCNESGKFHSVLHIEYPDWPDHGVPSNTDAVRQIQKRLHYVPSEHPIVVHCSAGIGRTGAYITVHSSVERILLGNTSAYDVVETVKRFRSQRAGMVQTEEQYIFCYRAIADELKDLLKSNH</sequence>